<evidence type="ECO:0008006" key="3">
    <source>
        <dbReference type="Google" id="ProtNLM"/>
    </source>
</evidence>
<dbReference type="RefSeq" id="WP_074731764.1">
    <property type="nucleotide sequence ID" value="NZ_FNYK01000015.1"/>
</dbReference>
<dbReference type="Proteomes" id="UP000183028">
    <property type="component" value="Unassembled WGS sequence"/>
</dbReference>
<keyword evidence="2" id="KW-1185">Reference proteome</keyword>
<evidence type="ECO:0000313" key="1">
    <source>
        <dbReference type="EMBL" id="SEI66790.1"/>
    </source>
</evidence>
<organism evidence="1 2">
    <name type="scientific">Sharpea azabuensis</name>
    <dbReference type="NCBI Taxonomy" id="322505"/>
    <lineage>
        <taxon>Bacteria</taxon>
        <taxon>Bacillati</taxon>
        <taxon>Bacillota</taxon>
        <taxon>Erysipelotrichia</taxon>
        <taxon>Erysipelotrichales</taxon>
        <taxon>Coprobacillaceae</taxon>
        <taxon>Sharpea</taxon>
    </lineage>
</organism>
<dbReference type="InterPro" id="IPR041073">
    <property type="entry name" value="MobL"/>
</dbReference>
<dbReference type="eggNOG" id="ENOG50342Q1">
    <property type="taxonomic scope" value="Bacteria"/>
</dbReference>
<dbReference type="AlphaFoldDB" id="A0A1H6SRY3"/>
<gene>
    <name evidence="1" type="ORF">SAMN04487834_101545</name>
</gene>
<dbReference type="EMBL" id="FNYK01000015">
    <property type="protein sequence ID" value="SEI66790.1"/>
    <property type="molecule type" value="Genomic_DNA"/>
</dbReference>
<protein>
    <recommendedName>
        <fullName evidence="3">Relaxase/Mobilisation nuclease domain-containing protein</fullName>
    </recommendedName>
</protein>
<proteinExistence type="predicted"/>
<accession>A0A1H6SRY3</accession>
<evidence type="ECO:0000313" key="2">
    <source>
        <dbReference type="Proteomes" id="UP000183028"/>
    </source>
</evidence>
<name>A0A1H6SRY3_9FIRM</name>
<reference evidence="2" key="1">
    <citation type="submission" date="2016-10" db="EMBL/GenBank/DDBJ databases">
        <authorList>
            <person name="Varghese N."/>
            <person name="Submissions S."/>
        </authorList>
    </citation>
    <scope>NUCLEOTIDE SEQUENCE [LARGE SCALE GENOMIC DNA]</scope>
    <source>
        <strain evidence="2">DSM 20406</strain>
    </source>
</reference>
<sequence length="408" mass="47852">MAVKISKVRFMQYGHHAPDGSRFRGVIGTESLIGYSEYMNRSEAKAIDTELGEREDGYFGYTSSHHEGATMSSDGFISTQSERARFRKKLENAFSSKGDIFYENIISLKTFAEAEEYGIHDEKDWNEILVHALPKIFARIGFDESNMIWFADFHINTEHPHIHLVYLEKKHTRDRGKVKQSELDYMKAQIYHEMNKRKASIEGYSQAYIDQFRQKDMQFREILVSVNDQMLNHRYRRLNDLLKILPRTGRLQYNSANMKEMRPLIDDFITNTILDDKTTKEAVESLMRTIDQMEGNINGMAHDQIVTLKKAELKKLYERIGNMILKEAKRSRVQESIYVTKDGTERKYRNKLRFTRGTVRRAISSECEREMSKLSSLIESQANKDKREENAAESEWLAQMQREFNMLQ</sequence>
<dbReference type="Pfam" id="PF18555">
    <property type="entry name" value="MobL"/>
    <property type="match status" value="1"/>
</dbReference>
<dbReference type="OrthoDB" id="3889159at2"/>